<dbReference type="InterPro" id="IPR017055">
    <property type="entry name" value="Sig_transdc_His_kinase_DctB"/>
</dbReference>
<dbReference type="Gene3D" id="3.30.565.10">
    <property type="entry name" value="Histidine kinase-like ATPase, C-terminal domain"/>
    <property type="match status" value="1"/>
</dbReference>
<keyword evidence="10" id="KW-0067">ATP-binding</keyword>
<dbReference type="Gene3D" id="3.30.450.20">
    <property type="entry name" value="PAS domain"/>
    <property type="match status" value="2"/>
</dbReference>
<dbReference type="InterPro" id="IPR036890">
    <property type="entry name" value="HATPase_C_sf"/>
</dbReference>
<dbReference type="SUPFAM" id="SSF47384">
    <property type="entry name" value="Homodimeric domain of signal transducing histidine kinase"/>
    <property type="match status" value="1"/>
</dbReference>
<dbReference type="InterPro" id="IPR003661">
    <property type="entry name" value="HisK_dim/P_dom"/>
</dbReference>
<evidence type="ECO:0000256" key="11">
    <source>
        <dbReference type="ARBA" id="ARBA00022989"/>
    </source>
</evidence>
<evidence type="ECO:0000256" key="8">
    <source>
        <dbReference type="ARBA" id="ARBA00022741"/>
    </source>
</evidence>
<keyword evidence="5" id="KW-0597">Phosphoprotein</keyword>
<keyword evidence="11 14" id="KW-1133">Transmembrane helix</keyword>
<dbReference type="EC" id="2.7.13.3" evidence="3"/>
<evidence type="ECO:0000256" key="3">
    <source>
        <dbReference type="ARBA" id="ARBA00012438"/>
    </source>
</evidence>
<dbReference type="InterPro" id="IPR029151">
    <property type="entry name" value="Sensor-like_sf"/>
</dbReference>
<evidence type="ECO:0000256" key="10">
    <source>
        <dbReference type="ARBA" id="ARBA00022840"/>
    </source>
</evidence>
<evidence type="ECO:0000256" key="12">
    <source>
        <dbReference type="ARBA" id="ARBA00023012"/>
    </source>
</evidence>
<dbReference type="InterPro" id="IPR003594">
    <property type="entry name" value="HATPase_dom"/>
</dbReference>
<feature type="transmembrane region" description="Helical" evidence="14">
    <location>
        <begin position="312"/>
        <end position="333"/>
    </location>
</feature>
<dbReference type="InterPro" id="IPR004358">
    <property type="entry name" value="Sig_transdc_His_kin-like_C"/>
</dbReference>
<dbReference type="CDD" id="cd00082">
    <property type="entry name" value="HisKA"/>
    <property type="match status" value="1"/>
</dbReference>
<keyword evidence="12" id="KW-0902">Two-component regulatory system</keyword>
<evidence type="ECO:0000256" key="7">
    <source>
        <dbReference type="ARBA" id="ARBA00022692"/>
    </source>
</evidence>
<dbReference type="PANTHER" id="PTHR43065:SF46">
    <property type="entry name" value="C4-DICARBOXYLATE TRANSPORT SENSOR PROTEIN DCTB"/>
    <property type="match status" value="1"/>
</dbReference>
<sequence length="618" mass="66361">MRRPAMRRPGCATRAVARRIARPRAVLRALGLWRWALAATALAVTLAAFAVTLEAGTEQARRQSRQRLVIAEAVLRAAVDRYQYLPAVLALDTQVRDLLADADAPARVAAVNAKLEAIAQVSNAAALYVLDADGLTRSASNWNLPLGFVGISYAYRPYFLDAMAMGASRYFGVGTTTSLPGLFIGKAVPGEGGVAGVVVAKVDLEGLQEEWRQAGERILVSDAAGVVFLASDPAWKYRPFRPLPEAEAARIRAARQYGDGDLRPLLEEAPEGTIRLTGGRQVVSGIVERDAMPDLGWTLWYVAETGPALRQALLAALAAGIACLALSFGLAAASQRRRRLRSERAMRLTLERRVAERTRDLSAANARLRREIEERERTTAALRTTQDELVHAGRLAALGQLSIAINHEINQPLAALRTFLASSSVFLERGDTATVSRNLQRMTEVTQRIAEIIRHLKAFARRTGPAHGEPVRLATAAQAALDLLAARIRADGVAVTCTIPPEAVVRAEPVRLEQVLLNLVVNALDAMRDAPERQLALTATRDAESTWHLCVADSGTGIPEEHMAQVFDPFFTTKAPGEGLGLGLSLSSQIARDLGGSLSAANGARGAVLTLVLPAAEA</sequence>
<dbReference type="EMBL" id="BPQQ01000010">
    <property type="protein sequence ID" value="GJD99019.1"/>
    <property type="molecule type" value="Genomic_DNA"/>
</dbReference>
<keyword evidence="4" id="KW-1003">Cell membrane</keyword>
<dbReference type="PRINTS" id="PR00344">
    <property type="entry name" value="BCTRLSENSOR"/>
</dbReference>
<evidence type="ECO:0000256" key="9">
    <source>
        <dbReference type="ARBA" id="ARBA00022777"/>
    </source>
</evidence>
<feature type="coiled-coil region" evidence="13">
    <location>
        <begin position="358"/>
        <end position="388"/>
    </location>
</feature>
<evidence type="ECO:0000256" key="14">
    <source>
        <dbReference type="SAM" id="Phobius"/>
    </source>
</evidence>
<keyword evidence="14" id="KW-0472">Membrane</keyword>
<dbReference type="PROSITE" id="PS50109">
    <property type="entry name" value="HIS_KIN"/>
    <property type="match status" value="1"/>
</dbReference>
<keyword evidence="17" id="KW-1185">Reference proteome</keyword>
<comment type="subcellular location">
    <subcellularLocation>
        <location evidence="2">Cell membrane</location>
        <topology evidence="2">Multi-pass membrane protein</topology>
    </subcellularLocation>
</comment>
<comment type="caution">
    <text evidence="16">The sequence shown here is derived from an EMBL/GenBank/DDBJ whole genome shotgun (WGS) entry which is preliminary data.</text>
</comment>
<keyword evidence="6" id="KW-0808">Transferase</keyword>
<gene>
    <name evidence="16" type="primary">dctB_1</name>
    <name evidence="16" type="ORF">GMJLKIPL_0932</name>
</gene>
<evidence type="ECO:0000256" key="1">
    <source>
        <dbReference type="ARBA" id="ARBA00000085"/>
    </source>
</evidence>
<dbReference type="Gene3D" id="1.10.287.130">
    <property type="match status" value="1"/>
</dbReference>
<dbReference type="RefSeq" id="WP_238233909.1">
    <property type="nucleotide sequence ID" value="NZ_BPQQ01000010.1"/>
</dbReference>
<protein>
    <recommendedName>
        <fullName evidence="3">histidine kinase</fullName>
        <ecNumber evidence="3">2.7.13.3</ecNumber>
    </recommendedName>
</protein>
<keyword evidence="8" id="KW-0547">Nucleotide-binding</keyword>
<feature type="domain" description="Histidine kinase" evidence="15">
    <location>
        <begin position="404"/>
        <end position="617"/>
    </location>
</feature>
<evidence type="ECO:0000256" key="5">
    <source>
        <dbReference type="ARBA" id="ARBA00022553"/>
    </source>
</evidence>
<comment type="catalytic activity">
    <reaction evidence="1">
        <text>ATP + protein L-histidine = ADP + protein N-phospho-L-histidine.</text>
        <dbReference type="EC" id="2.7.13.3"/>
    </reaction>
</comment>
<proteinExistence type="predicted"/>
<evidence type="ECO:0000256" key="13">
    <source>
        <dbReference type="SAM" id="Coils"/>
    </source>
</evidence>
<dbReference type="InterPro" id="IPR036097">
    <property type="entry name" value="HisK_dim/P_sf"/>
</dbReference>
<keyword evidence="13" id="KW-0175">Coiled coil</keyword>
<reference evidence="16" key="2">
    <citation type="submission" date="2021-08" db="EMBL/GenBank/DDBJ databases">
        <authorList>
            <person name="Tani A."/>
            <person name="Ola A."/>
            <person name="Ogura Y."/>
            <person name="Katsura K."/>
            <person name="Hayashi T."/>
        </authorList>
    </citation>
    <scope>NUCLEOTIDE SEQUENCE</scope>
    <source>
        <strain evidence="16">DSM 17168</strain>
    </source>
</reference>
<dbReference type="SMART" id="SM00387">
    <property type="entry name" value="HATPase_c"/>
    <property type="match status" value="1"/>
</dbReference>
<dbReference type="Proteomes" id="UP001055153">
    <property type="component" value="Unassembled WGS sequence"/>
</dbReference>
<dbReference type="InterPro" id="IPR005467">
    <property type="entry name" value="His_kinase_dom"/>
</dbReference>
<evidence type="ECO:0000259" key="15">
    <source>
        <dbReference type="PROSITE" id="PS50109"/>
    </source>
</evidence>
<dbReference type="Pfam" id="PF02518">
    <property type="entry name" value="HATPase_c"/>
    <property type="match status" value="1"/>
</dbReference>
<dbReference type="PIRSF" id="PIRSF036431">
    <property type="entry name" value="STHK_DctB"/>
    <property type="match status" value="1"/>
</dbReference>
<keyword evidence="7 14" id="KW-0812">Transmembrane</keyword>
<accession>A0ABQ4S953</accession>
<evidence type="ECO:0000256" key="2">
    <source>
        <dbReference type="ARBA" id="ARBA00004651"/>
    </source>
</evidence>
<dbReference type="Gene3D" id="6.10.250.3020">
    <property type="match status" value="1"/>
</dbReference>
<dbReference type="SUPFAM" id="SSF55874">
    <property type="entry name" value="ATPase domain of HSP90 chaperone/DNA topoisomerase II/histidine kinase"/>
    <property type="match status" value="1"/>
</dbReference>
<dbReference type="PANTHER" id="PTHR43065">
    <property type="entry name" value="SENSOR HISTIDINE KINASE"/>
    <property type="match status" value="1"/>
</dbReference>
<keyword evidence="9" id="KW-0418">Kinase</keyword>
<organism evidence="16 17">
    <name type="scientific">Methylobacterium isbiliense</name>
    <dbReference type="NCBI Taxonomy" id="315478"/>
    <lineage>
        <taxon>Bacteria</taxon>
        <taxon>Pseudomonadati</taxon>
        <taxon>Pseudomonadota</taxon>
        <taxon>Alphaproteobacteria</taxon>
        <taxon>Hyphomicrobiales</taxon>
        <taxon>Methylobacteriaceae</taxon>
        <taxon>Methylobacterium</taxon>
    </lineage>
</organism>
<evidence type="ECO:0000313" key="17">
    <source>
        <dbReference type="Proteomes" id="UP001055153"/>
    </source>
</evidence>
<evidence type="ECO:0000313" key="16">
    <source>
        <dbReference type="EMBL" id="GJD99019.1"/>
    </source>
</evidence>
<name>A0ABQ4S953_9HYPH</name>
<evidence type="ECO:0000256" key="4">
    <source>
        <dbReference type="ARBA" id="ARBA00022475"/>
    </source>
</evidence>
<reference evidence="16" key="1">
    <citation type="journal article" date="2021" name="Front. Microbiol.">
        <title>Comprehensive Comparative Genomics and Phenotyping of Methylobacterium Species.</title>
        <authorList>
            <person name="Alessa O."/>
            <person name="Ogura Y."/>
            <person name="Fujitani Y."/>
            <person name="Takami H."/>
            <person name="Hayashi T."/>
            <person name="Sahin N."/>
            <person name="Tani A."/>
        </authorList>
    </citation>
    <scope>NUCLEOTIDE SEQUENCE</scope>
    <source>
        <strain evidence="16">DSM 17168</strain>
    </source>
</reference>
<dbReference type="SUPFAM" id="SSF103190">
    <property type="entry name" value="Sensory domain-like"/>
    <property type="match status" value="1"/>
</dbReference>
<evidence type="ECO:0000256" key="6">
    <source>
        <dbReference type="ARBA" id="ARBA00022679"/>
    </source>
</evidence>